<dbReference type="Pfam" id="PF05207">
    <property type="entry name" value="Zn_ribbon_CSL"/>
    <property type="match status" value="1"/>
</dbReference>
<dbReference type="EMBL" id="NIDN02000011">
    <property type="protein sequence ID" value="RLM00835.1"/>
    <property type="molecule type" value="Genomic_DNA"/>
</dbReference>
<gene>
    <name evidence="10" type="primary">DPH3</name>
    <name evidence="10" type="ORF">CFD26_108756</name>
</gene>
<name>A0A3R7FCG1_9EURO</name>
<feature type="domain" description="DPH-type MB" evidence="9">
    <location>
        <begin position="8"/>
        <end position="64"/>
    </location>
</feature>
<evidence type="ECO:0000256" key="1">
    <source>
        <dbReference type="ARBA" id="ARBA00001954"/>
    </source>
</evidence>
<keyword evidence="4" id="KW-0408">Iron</keyword>
<protein>
    <recommendedName>
        <fullName evidence="7">Diphthamide biosynthesis protein 3</fullName>
    </recommendedName>
</protein>
<dbReference type="GO" id="GO:0046872">
    <property type="term" value="F:metal ion binding"/>
    <property type="evidence" value="ECO:0007669"/>
    <property type="project" value="UniProtKB-KW"/>
</dbReference>
<dbReference type="Proteomes" id="UP000215289">
    <property type="component" value="Unassembled WGS sequence"/>
</dbReference>
<dbReference type="FunFam" id="3.10.660.10:FF:000001">
    <property type="entry name" value="Diphthamide biosynthesis 3"/>
    <property type="match status" value="1"/>
</dbReference>
<evidence type="ECO:0000256" key="5">
    <source>
        <dbReference type="ARBA" id="ARBA00024032"/>
    </source>
</evidence>
<comment type="pathway">
    <text evidence="2">Protein modification; peptidyl-diphthamide biosynthesis.</text>
</comment>
<comment type="similarity">
    <text evidence="5">Belongs to the DPH3 family.</text>
</comment>
<evidence type="ECO:0000256" key="2">
    <source>
        <dbReference type="ARBA" id="ARBA00005156"/>
    </source>
</evidence>
<evidence type="ECO:0000313" key="11">
    <source>
        <dbReference type="Proteomes" id="UP000215289"/>
    </source>
</evidence>
<evidence type="ECO:0000256" key="4">
    <source>
        <dbReference type="ARBA" id="ARBA00023004"/>
    </source>
</evidence>
<dbReference type="GO" id="GO:0017183">
    <property type="term" value="P:protein histidyl modification to diphthamide"/>
    <property type="evidence" value="ECO:0007669"/>
    <property type="project" value="UniProtKB-UniPathway"/>
</dbReference>
<evidence type="ECO:0000256" key="7">
    <source>
        <dbReference type="ARBA" id="ARBA00041070"/>
    </source>
</evidence>
<keyword evidence="3" id="KW-0479">Metal-binding</keyword>
<comment type="cofactor">
    <cofactor evidence="1">
        <name>Fe(2+)</name>
        <dbReference type="ChEBI" id="CHEBI:29033"/>
    </cofactor>
</comment>
<organism evidence="10 11">
    <name type="scientific">Aspergillus turcosus</name>
    <dbReference type="NCBI Taxonomy" id="1245748"/>
    <lineage>
        <taxon>Eukaryota</taxon>
        <taxon>Fungi</taxon>
        <taxon>Dikarya</taxon>
        <taxon>Ascomycota</taxon>
        <taxon>Pezizomycotina</taxon>
        <taxon>Eurotiomycetes</taxon>
        <taxon>Eurotiomycetidae</taxon>
        <taxon>Eurotiales</taxon>
        <taxon>Aspergillaceae</taxon>
        <taxon>Aspergillus</taxon>
        <taxon>Aspergillus subgen. Fumigati</taxon>
    </lineage>
</organism>
<dbReference type="SUPFAM" id="SSF144217">
    <property type="entry name" value="CSL zinc finger"/>
    <property type="match status" value="1"/>
</dbReference>
<comment type="caution">
    <text evidence="10">The sequence shown here is derived from an EMBL/GenBank/DDBJ whole genome shotgun (WGS) entry which is preliminary data.</text>
</comment>
<accession>A0A3R7FCG1</accession>
<reference evidence="10 11" key="1">
    <citation type="submission" date="2018-08" db="EMBL/GenBank/DDBJ databases">
        <title>Draft genome sequences of two Aspergillus turcosus clinical strains isolated from bronchoalveolar lavage fluid: one azole-susceptible and the other azole-resistant.</title>
        <authorList>
            <person name="Parent-Michaud M."/>
            <person name="Dufresne P.J."/>
            <person name="Fournier E."/>
            <person name="Martineau C."/>
            <person name="Moreira S."/>
            <person name="Perkins V."/>
            <person name="De Repentigny L."/>
            <person name="Dufresne S.F."/>
        </authorList>
    </citation>
    <scope>NUCLEOTIDE SEQUENCE [LARGE SCALE GENOMIC DNA]</scope>
    <source>
        <strain evidence="10">HMR AF 1038</strain>
    </source>
</reference>
<evidence type="ECO:0000313" key="10">
    <source>
        <dbReference type="EMBL" id="RLM00835.1"/>
    </source>
</evidence>
<evidence type="ECO:0000259" key="9">
    <source>
        <dbReference type="PROSITE" id="PS51074"/>
    </source>
</evidence>
<dbReference type="InterPro" id="IPR007872">
    <property type="entry name" value="DPH_MB_dom"/>
</dbReference>
<evidence type="ECO:0000256" key="8">
    <source>
        <dbReference type="ARBA" id="ARBA00048125"/>
    </source>
</evidence>
<keyword evidence="11" id="KW-1185">Reference proteome</keyword>
<dbReference type="PANTHER" id="PTHR21454:SF31">
    <property type="entry name" value="DIPHTHAMIDE BIOSYNTHESIS PROTEIN 3"/>
    <property type="match status" value="1"/>
</dbReference>
<comment type="catalytic activity">
    <reaction evidence="6">
        <text>[3Fe-4S](1+)-[protein] + Fe(2+)-[Dph3] = [3Fe-4S](0)-[protein] + Fe(3+)-[Dph3]</text>
        <dbReference type="Rhea" id="RHEA:71235"/>
        <dbReference type="Rhea" id="RHEA-COMP:17996"/>
        <dbReference type="Rhea" id="RHEA-COMP:17997"/>
        <dbReference type="Rhea" id="RHEA-COMP:18002"/>
        <dbReference type="Rhea" id="RHEA-COMP:18003"/>
        <dbReference type="ChEBI" id="CHEBI:29033"/>
        <dbReference type="ChEBI" id="CHEBI:29034"/>
        <dbReference type="ChEBI" id="CHEBI:33751"/>
        <dbReference type="ChEBI" id="CHEBI:47402"/>
        <dbReference type="ChEBI" id="CHEBI:83228"/>
    </reaction>
</comment>
<dbReference type="InterPro" id="IPR036671">
    <property type="entry name" value="DPH_MB_sf"/>
</dbReference>
<evidence type="ECO:0000256" key="3">
    <source>
        <dbReference type="ARBA" id="ARBA00022723"/>
    </source>
</evidence>
<evidence type="ECO:0000256" key="6">
    <source>
        <dbReference type="ARBA" id="ARBA00036267"/>
    </source>
</evidence>
<dbReference type="InterPro" id="IPR044248">
    <property type="entry name" value="DPH3/4-like"/>
</dbReference>
<sequence length="148" mass="17010">MADEALSIYDEIEIEDMTFDPNLQIYHYPCPCGDRFEIAIDDLRDGEDIAVCPSCSLMIRVIFEVNHRIWVADDVFYCSLIFPKMVISRHQVQFPCKRKSGRDRRYYQATSVPKSPVAIPDTPHEFLAARNLTYRTETTALEGTILAS</sequence>
<dbReference type="AlphaFoldDB" id="A0A3R7FCG1"/>
<dbReference type="OrthoDB" id="66964at2759"/>
<proteinExistence type="inferred from homology"/>
<comment type="catalytic activity">
    <reaction evidence="8">
        <text>2 [3Fe-4S](0)-[protein] + 2 Fe(2+)-[Dph3] + NADH = 2 [4Fe-4S](1+)-[protein] + 2 [Dph3] + NAD(+) + H(+)</text>
        <dbReference type="Rhea" id="RHEA:71239"/>
        <dbReference type="Rhea" id="RHEA-COMP:17997"/>
        <dbReference type="Rhea" id="RHEA-COMP:17998"/>
        <dbReference type="Rhea" id="RHEA-COMP:18001"/>
        <dbReference type="Rhea" id="RHEA-COMP:18002"/>
        <dbReference type="ChEBI" id="CHEBI:15378"/>
        <dbReference type="ChEBI" id="CHEBI:29033"/>
        <dbReference type="ChEBI" id="CHEBI:33723"/>
        <dbReference type="ChEBI" id="CHEBI:47402"/>
        <dbReference type="ChEBI" id="CHEBI:57540"/>
        <dbReference type="ChEBI" id="CHEBI:57945"/>
        <dbReference type="ChEBI" id="CHEBI:83228"/>
    </reaction>
</comment>
<dbReference type="Gene3D" id="3.10.660.10">
    <property type="entry name" value="DPH Zinc finger"/>
    <property type="match status" value="1"/>
</dbReference>
<dbReference type="STRING" id="1245748.A0A3R7FCG1"/>
<dbReference type="UniPathway" id="UPA00559"/>
<dbReference type="PANTHER" id="PTHR21454">
    <property type="entry name" value="DPH3 HOMOLOG-RELATED"/>
    <property type="match status" value="1"/>
</dbReference>
<dbReference type="PROSITE" id="PS51074">
    <property type="entry name" value="DPH_MB"/>
    <property type="match status" value="1"/>
</dbReference>